<keyword evidence="3" id="KW-1185">Reference proteome</keyword>
<proteinExistence type="predicted"/>
<accession>A0A0C2YYI4</accession>
<dbReference type="Pfam" id="PF13622">
    <property type="entry name" value="4HBT_3"/>
    <property type="match status" value="1"/>
</dbReference>
<sequence>MAPLFQALEVAFHSKVQDGSSIYRCQLDSHWTVGIIPQGGYALGTLVEASIQHQAASKFTHTDPIHVTAHFLRATNAGTGEVRIKLVKTGRTFTNLHAQLVQNGTVKITAHLVFGDLSPQPSAPIQRTLVPPSPYARRLPLHFHPSQVTPTEVRHAFTYGKSQTQWSVDQMIIARNELDSSMRTNSETVGSGGTEWGAWCELKTEGDKLRTSAIPFFADNFMNLPVLLPNSEPARIGAVQSWFPTITMSIEFKTRIPSSAEFSDRTVGLYSESRFLHDPHARHNSRVEVWTAPSCIGQGNVEEGWRDRQYCIAVADQMALMLPMDLNLKEGNRDGTKL</sequence>
<dbReference type="PANTHER" id="PTHR38110:SF1">
    <property type="entry name" value="THIOESTERASE DOMAIN-CONTAINING PROTEIN"/>
    <property type="match status" value="1"/>
</dbReference>
<dbReference type="InterPro" id="IPR049449">
    <property type="entry name" value="TesB_ACOT8-like_N"/>
</dbReference>
<reference evidence="2 3" key="1">
    <citation type="submission" date="2014-04" db="EMBL/GenBank/DDBJ databases">
        <authorList>
            <consortium name="DOE Joint Genome Institute"/>
            <person name="Kuo A."/>
            <person name="Kohler A."/>
            <person name="Nagy L.G."/>
            <person name="Floudas D."/>
            <person name="Copeland A."/>
            <person name="Barry K.W."/>
            <person name="Cichocki N."/>
            <person name="Veneault-Fourrey C."/>
            <person name="LaButti K."/>
            <person name="Lindquist E.A."/>
            <person name="Lipzen A."/>
            <person name="Lundell T."/>
            <person name="Morin E."/>
            <person name="Murat C."/>
            <person name="Sun H."/>
            <person name="Tunlid A."/>
            <person name="Henrissat B."/>
            <person name="Grigoriev I.V."/>
            <person name="Hibbett D.S."/>
            <person name="Martin F."/>
            <person name="Nordberg H.P."/>
            <person name="Cantor M.N."/>
            <person name="Hua S.X."/>
        </authorList>
    </citation>
    <scope>NUCLEOTIDE SEQUENCE [LARGE SCALE GENOMIC DNA]</scope>
    <source>
        <strain evidence="2 3">Foug A</strain>
    </source>
</reference>
<dbReference type="OrthoDB" id="2532955at2759"/>
<organism evidence="2 3">
    <name type="scientific">Scleroderma citrinum Foug A</name>
    <dbReference type="NCBI Taxonomy" id="1036808"/>
    <lineage>
        <taxon>Eukaryota</taxon>
        <taxon>Fungi</taxon>
        <taxon>Dikarya</taxon>
        <taxon>Basidiomycota</taxon>
        <taxon>Agaricomycotina</taxon>
        <taxon>Agaricomycetes</taxon>
        <taxon>Agaricomycetidae</taxon>
        <taxon>Boletales</taxon>
        <taxon>Sclerodermatineae</taxon>
        <taxon>Sclerodermataceae</taxon>
        <taxon>Scleroderma</taxon>
    </lineage>
</organism>
<dbReference type="AlphaFoldDB" id="A0A0C2YYI4"/>
<dbReference type="SUPFAM" id="SSF54637">
    <property type="entry name" value="Thioesterase/thiol ester dehydrase-isomerase"/>
    <property type="match status" value="1"/>
</dbReference>
<evidence type="ECO:0000313" key="2">
    <source>
        <dbReference type="EMBL" id="KIM54653.1"/>
    </source>
</evidence>
<dbReference type="Proteomes" id="UP000053989">
    <property type="component" value="Unassembled WGS sequence"/>
</dbReference>
<dbReference type="InParanoid" id="A0A0C2YYI4"/>
<dbReference type="InterPro" id="IPR052389">
    <property type="entry name" value="Sec_Metab_Biosynth-Assoc"/>
</dbReference>
<gene>
    <name evidence="2" type="ORF">SCLCIDRAFT_136402</name>
</gene>
<protein>
    <recommendedName>
        <fullName evidence="1">Acyl-CoA thioesterase-like N-terminal HotDog domain-containing protein</fullName>
    </recommendedName>
</protein>
<dbReference type="InterPro" id="IPR029069">
    <property type="entry name" value="HotDog_dom_sf"/>
</dbReference>
<dbReference type="HOGENOM" id="CLU_071618_0_0_1"/>
<evidence type="ECO:0000313" key="3">
    <source>
        <dbReference type="Proteomes" id="UP000053989"/>
    </source>
</evidence>
<dbReference type="PANTHER" id="PTHR38110">
    <property type="entry name" value="CHROMOSOME 23, WHOLE GENOME SHOTGUN SEQUENCE"/>
    <property type="match status" value="1"/>
</dbReference>
<name>A0A0C2YYI4_9AGAM</name>
<dbReference type="InterPro" id="IPR042171">
    <property type="entry name" value="Acyl-CoA_hotdog"/>
</dbReference>
<reference evidence="3" key="2">
    <citation type="submission" date="2015-01" db="EMBL/GenBank/DDBJ databases">
        <title>Evolutionary Origins and Diversification of the Mycorrhizal Mutualists.</title>
        <authorList>
            <consortium name="DOE Joint Genome Institute"/>
            <consortium name="Mycorrhizal Genomics Consortium"/>
            <person name="Kohler A."/>
            <person name="Kuo A."/>
            <person name="Nagy L.G."/>
            <person name="Floudas D."/>
            <person name="Copeland A."/>
            <person name="Barry K.W."/>
            <person name="Cichocki N."/>
            <person name="Veneault-Fourrey C."/>
            <person name="LaButti K."/>
            <person name="Lindquist E.A."/>
            <person name="Lipzen A."/>
            <person name="Lundell T."/>
            <person name="Morin E."/>
            <person name="Murat C."/>
            <person name="Riley R."/>
            <person name="Ohm R."/>
            <person name="Sun H."/>
            <person name="Tunlid A."/>
            <person name="Henrissat B."/>
            <person name="Grigoriev I.V."/>
            <person name="Hibbett D.S."/>
            <person name="Martin F."/>
        </authorList>
    </citation>
    <scope>NUCLEOTIDE SEQUENCE [LARGE SCALE GENOMIC DNA]</scope>
    <source>
        <strain evidence="3">Foug A</strain>
    </source>
</reference>
<dbReference type="Gene3D" id="2.40.160.210">
    <property type="entry name" value="Acyl-CoA thioesterase, double hotdog domain"/>
    <property type="match status" value="1"/>
</dbReference>
<dbReference type="STRING" id="1036808.A0A0C2YYI4"/>
<dbReference type="EMBL" id="KN822150">
    <property type="protein sequence ID" value="KIM54653.1"/>
    <property type="molecule type" value="Genomic_DNA"/>
</dbReference>
<feature type="domain" description="Acyl-CoA thioesterase-like N-terminal HotDog" evidence="1">
    <location>
        <begin position="28"/>
        <end position="115"/>
    </location>
</feature>
<evidence type="ECO:0000259" key="1">
    <source>
        <dbReference type="Pfam" id="PF13622"/>
    </source>
</evidence>